<evidence type="ECO:0000256" key="1">
    <source>
        <dbReference type="SAM" id="MobiDB-lite"/>
    </source>
</evidence>
<feature type="compositionally biased region" description="Basic residues" evidence="1">
    <location>
        <begin position="263"/>
        <end position="280"/>
    </location>
</feature>
<dbReference type="OrthoDB" id="10442580at2759"/>
<name>W3XE12_PESFW</name>
<dbReference type="AlphaFoldDB" id="W3XE12"/>
<evidence type="ECO:0000313" key="2">
    <source>
        <dbReference type="EMBL" id="ETS84239.1"/>
    </source>
</evidence>
<dbReference type="HOGENOM" id="CLU_834460_0_0_1"/>
<proteinExistence type="predicted"/>
<dbReference type="GeneID" id="19267277"/>
<dbReference type="KEGG" id="pfy:PFICI_02264"/>
<dbReference type="InParanoid" id="W3XE12"/>
<gene>
    <name evidence="2" type="ORF">PFICI_02264</name>
</gene>
<protein>
    <submittedName>
        <fullName evidence="2">Uncharacterized protein</fullName>
    </submittedName>
</protein>
<feature type="region of interest" description="Disordered" evidence="1">
    <location>
        <begin position="239"/>
        <end position="315"/>
    </location>
</feature>
<dbReference type="RefSeq" id="XP_007829036.1">
    <property type="nucleotide sequence ID" value="XM_007830845.1"/>
</dbReference>
<evidence type="ECO:0000313" key="3">
    <source>
        <dbReference type="Proteomes" id="UP000030651"/>
    </source>
</evidence>
<keyword evidence="3" id="KW-1185">Reference proteome</keyword>
<accession>W3XE12</accession>
<feature type="region of interest" description="Disordered" evidence="1">
    <location>
        <begin position="155"/>
        <end position="217"/>
    </location>
</feature>
<feature type="compositionally biased region" description="Low complexity" evidence="1">
    <location>
        <begin position="297"/>
        <end position="308"/>
    </location>
</feature>
<dbReference type="EMBL" id="KI912110">
    <property type="protein sequence ID" value="ETS84239.1"/>
    <property type="molecule type" value="Genomic_DNA"/>
</dbReference>
<organism evidence="2 3">
    <name type="scientific">Pestalotiopsis fici (strain W106-1 / CGMCC3.15140)</name>
    <dbReference type="NCBI Taxonomy" id="1229662"/>
    <lineage>
        <taxon>Eukaryota</taxon>
        <taxon>Fungi</taxon>
        <taxon>Dikarya</taxon>
        <taxon>Ascomycota</taxon>
        <taxon>Pezizomycotina</taxon>
        <taxon>Sordariomycetes</taxon>
        <taxon>Xylariomycetidae</taxon>
        <taxon>Amphisphaeriales</taxon>
        <taxon>Sporocadaceae</taxon>
        <taxon>Pestalotiopsis</taxon>
    </lineage>
</organism>
<dbReference type="Proteomes" id="UP000030651">
    <property type="component" value="Unassembled WGS sequence"/>
</dbReference>
<feature type="compositionally biased region" description="Basic residues" evidence="1">
    <location>
        <begin position="189"/>
        <end position="200"/>
    </location>
</feature>
<sequence length="333" mass="38272">MEQRTDSKFEEKDRRRHYKINFSYPRTTEYDQDLLFNNTGDNAPKLFQLDETDIWPSEASAYHEYHYGTPEIELWDSLWATGGDRTIMESPGPRFSSLLSVSKWPVPPNARGMHGNPEILRTRLTTTNHADQNYIESMQAPVGMIGPQLVPSSFPQEPHYQPRGKRKSFVNMFPRPPAQFNDMSESNHKAKGPKLRKKPPHLTSVPGPRVSTSTSSFREWLHHRHSPLRNISIALSEPKSAPPQMEHFSSAFDSDSDTEDGKRRKSKSRRRHSLHHKRSFKASDVERMVLSVNAKENGSSQQSNSSNGIKEGPFRRTWSRFIPKVFTSKSQRS</sequence>
<reference evidence="3" key="1">
    <citation type="journal article" date="2015" name="BMC Genomics">
        <title>Genomic and transcriptomic analysis of the endophytic fungus Pestalotiopsis fici reveals its lifestyle and high potential for synthesis of natural products.</title>
        <authorList>
            <person name="Wang X."/>
            <person name="Zhang X."/>
            <person name="Liu L."/>
            <person name="Xiang M."/>
            <person name="Wang W."/>
            <person name="Sun X."/>
            <person name="Che Y."/>
            <person name="Guo L."/>
            <person name="Liu G."/>
            <person name="Guo L."/>
            <person name="Wang C."/>
            <person name="Yin W.B."/>
            <person name="Stadler M."/>
            <person name="Zhang X."/>
            <person name="Liu X."/>
        </authorList>
    </citation>
    <scope>NUCLEOTIDE SEQUENCE [LARGE SCALE GENOMIC DNA]</scope>
    <source>
        <strain evidence="3">W106-1 / CGMCC3.15140</strain>
    </source>
</reference>